<evidence type="ECO:0000313" key="2">
    <source>
        <dbReference type="EMBL" id="KAI0302290.1"/>
    </source>
</evidence>
<feature type="domain" description="Sld7 C-terminal" evidence="1">
    <location>
        <begin position="273"/>
        <end position="323"/>
    </location>
</feature>
<reference evidence="2" key="1">
    <citation type="journal article" date="2022" name="New Phytol.">
        <title>Evolutionary transition to the ectomycorrhizal habit in the genomes of a hyperdiverse lineage of mushroom-forming fungi.</title>
        <authorList>
            <person name="Looney B."/>
            <person name="Miyauchi S."/>
            <person name="Morin E."/>
            <person name="Drula E."/>
            <person name="Courty P.E."/>
            <person name="Kohler A."/>
            <person name="Kuo A."/>
            <person name="LaButti K."/>
            <person name="Pangilinan J."/>
            <person name="Lipzen A."/>
            <person name="Riley R."/>
            <person name="Andreopoulos W."/>
            <person name="He G."/>
            <person name="Johnson J."/>
            <person name="Nolan M."/>
            <person name="Tritt A."/>
            <person name="Barry K.W."/>
            <person name="Grigoriev I.V."/>
            <person name="Nagy L.G."/>
            <person name="Hibbett D."/>
            <person name="Henrissat B."/>
            <person name="Matheny P.B."/>
            <person name="Labbe J."/>
            <person name="Martin F.M."/>
        </authorList>
    </citation>
    <scope>NUCLEOTIDE SEQUENCE</scope>
    <source>
        <strain evidence="2">BPL690</strain>
    </source>
</reference>
<evidence type="ECO:0000259" key="1">
    <source>
        <dbReference type="Pfam" id="PF18596"/>
    </source>
</evidence>
<dbReference type="InterPro" id="IPR041260">
    <property type="entry name" value="Sld7_C"/>
</dbReference>
<gene>
    <name evidence="2" type="ORF">B0F90DRAFT_1667516</name>
</gene>
<dbReference type="EMBL" id="WTXG01000011">
    <property type="protein sequence ID" value="KAI0302290.1"/>
    <property type="molecule type" value="Genomic_DNA"/>
</dbReference>
<sequence>MTHAYTPQSHRLLFRGSLSVTDSRLLLEGLSFTLPIDNTRSPSVNLLQNPLALALESMRGRTLALCGTSRVDAVHLDKTAEVDIDIHPSAFITRLYFENLLCSAPITSPLSQTDIGIRVTLGDPDSQDASDILIYGQLPEADHFTRSSSASPNKLPTLELRAARILVVPAVLQPRPPRPDDPSPRFPPVLVYTKKRRAEESPSTKLKRRKDEAVLQNARDVMTRMPSADVIGGTNRPKLFSRAKTVQDDVFKVPSLPDLKGKDKVSDISKELEKANKTVVKRAASDCLAKYGIHKVDAEFKEIWGFIYRGTEFALRAHMQSRAIESRTAEKFAKVHAEMYIKGTISISSVGEVVVSGKDVVEVA</sequence>
<comment type="caution">
    <text evidence="2">The sequence shown here is derived from an EMBL/GenBank/DDBJ whole genome shotgun (WGS) entry which is preliminary data.</text>
</comment>
<evidence type="ECO:0000313" key="3">
    <source>
        <dbReference type="Proteomes" id="UP001203297"/>
    </source>
</evidence>
<dbReference type="AlphaFoldDB" id="A0AAD4QLK7"/>
<keyword evidence="3" id="KW-1185">Reference proteome</keyword>
<organism evidence="2 3">
    <name type="scientific">Multifurca ochricompacta</name>
    <dbReference type="NCBI Taxonomy" id="376703"/>
    <lineage>
        <taxon>Eukaryota</taxon>
        <taxon>Fungi</taxon>
        <taxon>Dikarya</taxon>
        <taxon>Basidiomycota</taxon>
        <taxon>Agaricomycotina</taxon>
        <taxon>Agaricomycetes</taxon>
        <taxon>Russulales</taxon>
        <taxon>Russulaceae</taxon>
        <taxon>Multifurca</taxon>
    </lineage>
</organism>
<name>A0AAD4QLK7_9AGAM</name>
<proteinExistence type="predicted"/>
<protein>
    <recommendedName>
        <fullName evidence="1">Sld7 C-terminal domain-containing protein</fullName>
    </recommendedName>
</protein>
<dbReference type="Pfam" id="PF18596">
    <property type="entry name" value="Sld7_C"/>
    <property type="match status" value="1"/>
</dbReference>
<dbReference type="Proteomes" id="UP001203297">
    <property type="component" value="Unassembled WGS sequence"/>
</dbReference>
<accession>A0AAD4QLK7</accession>